<accession>A0A8S5SWP6</accession>
<sequence length="126" mass="13908">MNEIQKIINIIENDDDCFAFYGIRATTEEHSAGEELSNSFVWIDGEKTEEELDGISTMGIKDLTEEAVIRAIKCLGRDACEYFGVKANVFHSYVGQNFVLIKGDSATAGDDNGEWVIKNPVVVAVL</sequence>
<reference evidence="1" key="1">
    <citation type="journal article" date="2021" name="Proc. Natl. Acad. Sci. U.S.A.">
        <title>A Catalog of Tens of Thousands of Viruses from Human Metagenomes Reveals Hidden Associations with Chronic Diseases.</title>
        <authorList>
            <person name="Tisza M.J."/>
            <person name="Buck C.B."/>
        </authorList>
    </citation>
    <scope>NUCLEOTIDE SEQUENCE</scope>
    <source>
        <strain evidence="1">CtLYp5</strain>
    </source>
</reference>
<protein>
    <submittedName>
        <fullName evidence="1">Uncharacterized protein</fullName>
    </submittedName>
</protein>
<name>A0A8S5SWP6_9CAUD</name>
<dbReference type="EMBL" id="BK032693">
    <property type="protein sequence ID" value="DAF55508.1"/>
    <property type="molecule type" value="Genomic_DNA"/>
</dbReference>
<proteinExistence type="predicted"/>
<organism evidence="1">
    <name type="scientific">Myoviridae sp. ctLYp5</name>
    <dbReference type="NCBI Taxonomy" id="2827680"/>
    <lineage>
        <taxon>Viruses</taxon>
        <taxon>Duplodnaviria</taxon>
        <taxon>Heunggongvirae</taxon>
        <taxon>Uroviricota</taxon>
        <taxon>Caudoviricetes</taxon>
    </lineage>
</organism>
<evidence type="ECO:0000313" key="1">
    <source>
        <dbReference type="EMBL" id="DAF55508.1"/>
    </source>
</evidence>